<reference evidence="3 4" key="2">
    <citation type="submission" date="2019-01" db="EMBL/GenBank/DDBJ databases">
        <title>The decoding of complex shrimp genome reveals the adaptation for benthos swimmer, frequently molting mechanism and breeding impact on genome.</title>
        <authorList>
            <person name="Sun Y."/>
            <person name="Gao Y."/>
            <person name="Yu Y."/>
        </authorList>
    </citation>
    <scope>NUCLEOTIDE SEQUENCE [LARGE SCALE GENOMIC DNA]</scope>
    <source>
        <tissue evidence="3">Muscle</tissue>
    </source>
</reference>
<organism evidence="3 4">
    <name type="scientific">Penaeus vannamei</name>
    <name type="common">Whiteleg shrimp</name>
    <name type="synonym">Litopenaeus vannamei</name>
    <dbReference type="NCBI Taxonomy" id="6689"/>
    <lineage>
        <taxon>Eukaryota</taxon>
        <taxon>Metazoa</taxon>
        <taxon>Ecdysozoa</taxon>
        <taxon>Arthropoda</taxon>
        <taxon>Crustacea</taxon>
        <taxon>Multicrustacea</taxon>
        <taxon>Malacostraca</taxon>
        <taxon>Eumalacostraca</taxon>
        <taxon>Eucarida</taxon>
        <taxon>Decapoda</taxon>
        <taxon>Dendrobranchiata</taxon>
        <taxon>Penaeoidea</taxon>
        <taxon>Penaeidae</taxon>
        <taxon>Penaeus</taxon>
    </lineage>
</organism>
<dbReference type="EMBL" id="QCYY01003084">
    <property type="protein sequence ID" value="ROT65442.1"/>
    <property type="molecule type" value="Genomic_DNA"/>
</dbReference>
<gene>
    <name evidence="3" type="ORF">C7M84_016583</name>
</gene>
<dbReference type="SMART" id="SM00409">
    <property type="entry name" value="IG"/>
    <property type="match status" value="1"/>
</dbReference>
<dbReference type="GO" id="GO:0032589">
    <property type="term" value="C:neuron projection membrane"/>
    <property type="evidence" value="ECO:0007669"/>
    <property type="project" value="TreeGrafter"/>
</dbReference>
<dbReference type="InterPro" id="IPR007110">
    <property type="entry name" value="Ig-like_dom"/>
</dbReference>
<dbReference type="CDD" id="cd00096">
    <property type="entry name" value="Ig"/>
    <property type="match status" value="1"/>
</dbReference>
<dbReference type="PANTHER" id="PTHR23279:SF46">
    <property type="entry name" value="DEFECTIVE PROBOSCIS EXTENSION RESPONSE 10, ISOFORM A-RELATED"/>
    <property type="match status" value="1"/>
</dbReference>
<feature type="region of interest" description="Disordered" evidence="1">
    <location>
        <begin position="358"/>
        <end position="383"/>
    </location>
</feature>
<dbReference type="Proteomes" id="UP000283509">
    <property type="component" value="Unassembled WGS sequence"/>
</dbReference>
<dbReference type="PANTHER" id="PTHR23279">
    <property type="entry name" value="DEFECTIVE PROBOSCIS EXTENSION RESPONSE DPR -RELATED"/>
    <property type="match status" value="1"/>
</dbReference>
<feature type="domain" description="Ig-like" evidence="2">
    <location>
        <begin position="99"/>
        <end position="192"/>
    </location>
</feature>
<dbReference type="Pfam" id="PF13927">
    <property type="entry name" value="Ig_3"/>
    <property type="match status" value="1"/>
</dbReference>
<evidence type="ECO:0000313" key="3">
    <source>
        <dbReference type="EMBL" id="ROT65442.1"/>
    </source>
</evidence>
<dbReference type="Gene3D" id="2.60.40.10">
    <property type="entry name" value="Immunoglobulins"/>
    <property type="match status" value="1"/>
</dbReference>
<dbReference type="PROSITE" id="PS50835">
    <property type="entry name" value="IG_LIKE"/>
    <property type="match status" value="1"/>
</dbReference>
<protein>
    <recommendedName>
        <fullName evidence="2">Ig-like domain-containing protein</fullName>
    </recommendedName>
</protein>
<dbReference type="SUPFAM" id="SSF48726">
    <property type="entry name" value="Immunoglobulin"/>
    <property type="match status" value="1"/>
</dbReference>
<evidence type="ECO:0000259" key="2">
    <source>
        <dbReference type="PROSITE" id="PS50835"/>
    </source>
</evidence>
<feature type="compositionally biased region" description="Polar residues" evidence="1">
    <location>
        <begin position="371"/>
        <end position="383"/>
    </location>
</feature>
<name>A0A3R7QF42_PENVA</name>
<comment type="caution">
    <text evidence="3">The sequence shown here is derived from an EMBL/GenBank/DDBJ whole genome shotgun (WGS) entry which is preliminary data.</text>
</comment>
<keyword evidence="4" id="KW-1185">Reference proteome</keyword>
<dbReference type="InterPro" id="IPR037448">
    <property type="entry name" value="Zig-8"/>
</dbReference>
<proteinExistence type="predicted"/>
<dbReference type="InterPro" id="IPR013783">
    <property type="entry name" value="Ig-like_fold"/>
</dbReference>
<dbReference type="GO" id="GO:0050808">
    <property type="term" value="P:synapse organization"/>
    <property type="evidence" value="ECO:0007669"/>
    <property type="project" value="TreeGrafter"/>
</dbReference>
<dbReference type="AlphaFoldDB" id="A0A3R7QF42"/>
<dbReference type="InterPro" id="IPR036179">
    <property type="entry name" value="Ig-like_dom_sf"/>
</dbReference>
<reference evidence="3 4" key="1">
    <citation type="submission" date="2018-04" db="EMBL/GenBank/DDBJ databases">
        <authorList>
            <person name="Zhang X."/>
            <person name="Yuan J."/>
            <person name="Li F."/>
            <person name="Xiang J."/>
        </authorList>
    </citation>
    <scope>NUCLEOTIDE SEQUENCE [LARGE SCALE GENOMIC DNA]</scope>
    <source>
        <tissue evidence="3">Muscle</tissue>
    </source>
</reference>
<dbReference type="OrthoDB" id="6377396at2759"/>
<sequence length="383" mass="41416">MCSIFLRTQGVLLRFFLEPSGNFPPDLRDLLLIALAATFRFSLIPSAPLCSKNQSIQALGDLGDLGVLGEGFAVESFSLEELEDLVDDLAFFRGRSLFPLMRHWANMDEVQEADIRAREVFIQHGSTISLLCEVRAGVEAVGPVQWLRGSTPLNYSSPRGGISMEVEKTPTQTTSKLYITRAVRGDSGNYTCAPQFARPDSVIVHVVNVRAPCLVPLCCLCKQSPYANPHTGAPLWGGFFRQCHDLAFTSSCIFLPLQLAKSLLQPCTAAPRGGQRGACCGGQLQQPPPSCWPPAPCPACGEELRSKVASCTVWNVSRPSLPSSCVDKGDVCRIVTGILTPSPSLATYLPESLAALSSEARDFPPHPQGAKSLSQFPREQQGP</sequence>
<evidence type="ECO:0000256" key="1">
    <source>
        <dbReference type="SAM" id="MobiDB-lite"/>
    </source>
</evidence>
<accession>A0A3R7QF42</accession>
<dbReference type="InterPro" id="IPR003599">
    <property type="entry name" value="Ig_sub"/>
</dbReference>
<evidence type="ECO:0000313" key="4">
    <source>
        <dbReference type="Proteomes" id="UP000283509"/>
    </source>
</evidence>